<dbReference type="Pfam" id="PF13458">
    <property type="entry name" value="Peripla_BP_6"/>
    <property type="match status" value="1"/>
</dbReference>
<dbReference type="CDD" id="cd06336">
    <property type="entry name" value="PBP1_ABC_ligand_binding-like"/>
    <property type="match status" value="1"/>
</dbReference>
<protein>
    <submittedName>
        <fullName evidence="5">ABC transporter substrate-binding protein</fullName>
    </submittedName>
</protein>
<evidence type="ECO:0000256" key="3">
    <source>
        <dbReference type="SAM" id="SignalP"/>
    </source>
</evidence>
<accession>A0ABT7QMN2</accession>
<dbReference type="InterPro" id="IPR006311">
    <property type="entry name" value="TAT_signal"/>
</dbReference>
<organism evidence="5 6">
    <name type="scientific">Candidatus Doriopsillibacter californiensis</name>
    <dbReference type="NCBI Taxonomy" id="2970740"/>
    <lineage>
        <taxon>Bacteria</taxon>
        <taxon>Pseudomonadati</taxon>
        <taxon>Pseudomonadota</taxon>
        <taxon>Gammaproteobacteria</taxon>
        <taxon>Candidatus Tethybacterales</taxon>
        <taxon>Candidatus Persebacteraceae</taxon>
        <taxon>Candidatus Doriopsillibacter</taxon>
    </lineage>
</organism>
<dbReference type="PROSITE" id="PS51318">
    <property type="entry name" value="TAT"/>
    <property type="match status" value="1"/>
</dbReference>
<keyword evidence="6" id="KW-1185">Reference proteome</keyword>
<dbReference type="EMBL" id="JANQAO010000003">
    <property type="protein sequence ID" value="MDM5147964.1"/>
    <property type="molecule type" value="Genomic_DNA"/>
</dbReference>
<gene>
    <name evidence="5" type="ORF">NQX30_06230</name>
</gene>
<proteinExistence type="inferred from homology"/>
<feature type="domain" description="Leucine-binding protein" evidence="4">
    <location>
        <begin position="34"/>
        <end position="386"/>
    </location>
</feature>
<feature type="signal peptide" evidence="3">
    <location>
        <begin position="1"/>
        <end position="30"/>
    </location>
</feature>
<reference evidence="5" key="1">
    <citation type="submission" date="2022-08" db="EMBL/GenBank/DDBJ databases">
        <authorList>
            <person name="Dzunkova M."/>
            <person name="La Clair J."/>
            <person name="Tyml T."/>
            <person name="Doud D."/>
            <person name="Schulz F."/>
            <person name="Piquer S."/>
            <person name="Porcel Sanchis D."/>
            <person name="Osborn A."/>
            <person name="Robinson D."/>
            <person name="Louie K.B."/>
            <person name="Bowen B.P."/>
            <person name="Bowers R."/>
            <person name="Lee J."/>
            <person name="Arnau Llombart V."/>
            <person name="Diaz Villanueva W."/>
            <person name="Gosliner T."/>
            <person name="Northen T."/>
            <person name="Cheng J.-F."/>
            <person name="Burkart M.D."/>
            <person name="Woyke T."/>
        </authorList>
    </citation>
    <scope>NUCLEOTIDE SEQUENCE</scope>
    <source>
        <strain evidence="5">Df01</strain>
    </source>
</reference>
<comment type="similarity">
    <text evidence="1">Belongs to the leucine-binding protein family.</text>
</comment>
<dbReference type="SUPFAM" id="SSF53822">
    <property type="entry name" value="Periplasmic binding protein-like I"/>
    <property type="match status" value="1"/>
</dbReference>
<feature type="chain" id="PRO_5045565430" evidence="3">
    <location>
        <begin position="31"/>
        <end position="421"/>
    </location>
</feature>
<dbReference type="PANTHER" id="PTHR30483">
    <property type="entry name" value="LEUCINE-SPECIFIC-BINDING PROTEIN"/>
    <property type="match status" value="1"/>
</dbReference>
<dbReference type="Proteomes" id="UP001168167">
    <property type="component" value="Unassembled WGS sequence"/>
</dbReference>
<evidence type="ECO:0000256" key="1">
    <source>
        <dbReference type="ARBA" id="ARBA00010062"/>
    </source>
</evidence>
<evidence type="ECO:0000313" key="6">
    <source>
        <dbReference type="Proteomes" id="UP001168167"/>
    </source>
</evidence>
<keyword evidence="2 3" id="KW-0732">Signal</keyword>
<evidence type="ECO:0000259" key="4">
    <source>
        <dbReference type="Pfam" id="PF13458"/>
    </source>
</evidence>
<reference evidence="5" key="2">
    <citation type="journal article" date="2023" name="Microbiome">
        <title>Synthase-selected sorting approach identifies a beta-lactone synthase in a nudibranch symbiotic bacterium.</title>
        <authorList>
            <person name="Dzunkova M."/>
            <person name="La Clair J.J."/>
            <person name="Tyml T."/>
            <person name="Doud D."/>
            <person name="Schulz F."/>
            <person name="Piquer-Esteban S."/>
            <person name="Porcel Sanchis D."/>
            <person name="Osborn A."/>
            <person name="Robinson D."/>
            <person name="Louie K.B."/>
            <person name="Bowen B.P."/>
            <person name="Bowers R.M."/>
            <person name="Lee J."/>
            <person name="Arnau V."/>
            <person name="Diaz-Villanueva W."/>
            <person name="Stepanauskas R."/>
            <person name="Gosliner T."/>
            <person name="Date S.V."/>
            <person name="Northen T.R."/>
            <person name="Cheng J.F."/>
            <person name="Burkart M.D."/>
            <person name="Woyke T."/>
        </authorList>
    </citation>
    <scope>NUCLEOTIDE SEQUENCE</scope>
    <source>
        <strain evidence="5">Df01</strain>
    </source>
</reference>
<name>A0ABT7QMN2_9GAMM</name>
<comment type="caution">
    <text evidence="5">The sequence shown here is derived from an EMBL/GenBank/DDBJ whole genome shotgun (WGS) entry which is preliminary data.</text>
</comment>
<dbReference type="InterPro" id="IPR028081">
    <property type="entry name" value="Leu-bd"/>
</dbReference>
<dbReference type="InterPro" id="IPR051010">
    <property type="entry name" value="BCAA_transport"/>
</dbReference>
<dbReference type="Gene3D" id="3.40.50.2300">
    <property type="match status" value="2"/>
</dbReference>
<dbReference type="InterPro" id="IPR028082">
    <property type="entry name" value="Peripla_BP_I"/>
</dbReference>
<dbReference type="PANTHER" id="PTHR30483:SF6">
    <property type="entry name" value="PERIPLASMIC BINDING PROTEIN OF ABC TRANSPORTER FOR NATURAL AMINO ACIDS"/>
    <property type="match status" value="1"/>
</dbReference>
<sequence length="421" mass="46605">MTMKRRDFLKMSVTGAVVAGTSTLPTNVFAANKTVKIGMNIPMTGDYAPWGLPGLYGCQIVANDINKAGGIKIDSKKYNIEIVAYDHGYDTEKAVQGYKKLVLQDHVKMVMMLGGSTVASVLPWAQRKKMLTTTLLPSDITPKSDYLIATCETHPVYNVTGVEWLAENHPDAKTAVIVTNNDAEYGLQSAATYKAAFEVAGIKVVDVNLHGFDVTDFAPIVSSVLAKKPDIFCMATSFYVTPLMEQLYHQGFNGKIISCTLDYYDEIIAKTSKEFVNGTIFQFPDFDDPALQQKGINFPDPAGFDAKFRKSHPNDWSAVAWEYPAVLYNWIQGAKNAGSVEPTAVLKAIKGAKNPEFIFGGGRWWGSQLWGQDNALVGRWPVVVIENGKARIKEYRDVPAWLDKNQKVLVKHMKAMKLRTI</sequence>
<evidence type="ECO:0000256" key="2">
    <source>
        <dbReference type="ARBA" id="ARBA00022729"/>
    </source>
</evidence>
<evidence type="ECO:0000313" key="5">
    <source>
        <dbReference type="EMBL" id="MDM5147964.1"/>
    </source>
</evidence>